<dbReference type="InterPro" id="IPR042178">
    <property type="entry name" value="Serpin_sf_1"/>
</dbReference>
<dbReference type="Proteomes" id="UP001164746">
    <property type="component" value="Chromosome 4"/>
</dbReference>
<dbReference type="InterPro" id="IPR042185">
    <property type="entry name" value="Serpin_sf_2"/>
</dbReference>
<dbReference type="EMBL" id="CP111015">
    <property type="protein sequence ID" value="WAR02327.1"/>
    <property type="molecule type" value="Genomic_DNA"/>
</dbReference>
<reference evidence="4" key="1">
    <citation type="submission" date="2022-11" db="EMBL/GenBank/DDBJ databases">
        <title>Centuries of genome instability and evolution in soft-shell clam transmissible cancer (bioRxiv).</title>
        <authorList>
            <person name="Hart S.F.M."/>
            <person name="Yonemitsu M.A."/>
            <person name="Giersch R.M."/>
            <person name="Beal B.F."/>
            <person name="Arriagada G."/>
            <person name="Davis B.W."/>
            <person name="Ostrander E.A."/>
            <person name="Goff S.P."/>
            <person name="Metzger M.J."/>
        </authorList>
    </citation>
    <scope>NUCLEOTIDE SEQUENCE</scope>
    <source>
        <strain evidence="4">MELC-2E11</strain>
        <tissue evidence="4">Siphon/mantle</tissue>
    </source>
</reference>
<feature type="domain" description="Serpin" evidence="3">
    <location>
        <begin position="18"/>
        <end position="381"/>
    </location>
</feature>
<dbReference type="Gene3D" id="2.30.39.10">
    <property type="entry name" value="Alpha-1-antitrypsin, domain 1"/>
    <property type="match status" value="1"/>
</dbReference>
<dbReference type="InterPro" id="IPR023795">
    <property type="entry name" value="Serpin_CS"/>
</dbReference>
<gene>
    <name evidence="4" type="ORF">MAR_008885</name>
</gene>
<keyword evidence="5" id="KW-1185">Reference proteome</keyword>
<evidence type="ECO:0000313" key="4">
    <source>
        <dbReference type="EMBL" id="WAR02327.1"/>
    </source>
</evidence>
<dbReference type="Gene3D" id="3.30.497.10">
    <property type="entry name" value="Antithrombin, subunit I, domain 2"/>
    <property type="match status" value="1"/>
</dbReference>
<dbReference type="InterPro" id="IPR036186">
    <property type="entry name" value="Serpin_sf"/>
</dbReference>
<dbReference type="PANTHER" id="PTHR11461:SF211">
    <property type="entry name" value="GH10112P-RELATED"/>
    <property type="match status" value="1"/>
</dbReference>
<accession>A0ABY7DZX3</accession>
<evidence type="ECO:0000313" key="5">
    <source>
        <dbReference type="Proteomes" id="UP001164746"/>
    </source>
</evidence>
<sequence length="390" mass="44362">MASRKRTMVSDSASEFSLDIYKAITRSSNNDNLFMAPTSIWIVMAMVNVGARNVTREQIEAALKLRFKDEEVMLDEFEKFSKVLNQGNRKSVKLQVANRLYPYSGRSILPKYISTISQHFGTDVKPLDFESCPDESRISINNWVEEVTEQKIKNVLPDGSINSLTRLAIVNAIYFKGNWAMPFKRRNTRDRDFHLIDGGIVQVPMMTIVQEELKYDENSELGCKVLHLPYEGDDLTMVIILPTEIDGLLELETRLDSQALLKIIDDVFFRRVEVYLPKFKLESSFALSKTLSALGMVDAFSRDEADLSGMGTDLYVSNVFHKAFVDVNEKGSEAAAATAAAVIERCPPPRPRKFKADHPFLFLIWDFKLRVPLFIGRYMHPPSQSSSTHR</sequence>
<proteinExistence type="inferred from homology"/>
<name>A0ABY7DZX3_MYAAR</name>
<dbReference type="Pfam" id="PF00079">
    <property type="entry name" value="Serpin"/>
    <property type="match status" value="1"/>
</dbReference>
<protein>
    <submittedName>
        <fullName evidence="4">ANT3-like protein</fullName>
    </submittedName>
</protein>
<organism evidence="4 5">
    <name type="scientific">Mya arenaria</name>
    <name type="common">Soft-shell clam</name>
    <dbReference type="NCBI Taxonomy" id="6604"/>
    <lineage>
        <taxon>Eukaryota</taxon>
        <taxon>Metazoa</taxon>
        <taxon>Spiralia</taxon>
        <taxon>Lophotrochozoa</taxon>
        <taxon>Mollusca</taxon>
        <taxon>Bivalvia</taxon>
        <taxon>Autobranchia</taxon>
        <taxon>Heteroconchia</taxon>
        <taxon>Euheterodonta</taxon>
        <taxon>Imparidentia</taxon>
        <taxon>Neoheterodontei</taxon>
        <taxon>Myida</taxon>
        <taxon>Myoidea</taxon>
        <taxon>Myidae</taxon>
        <taxon>Mya</taxon>
    </lineage>
</organism>
<dbReference type="SMART" id="SM00093">
    <property type="entry name" value="SERPIN"/>
    <property type="match status" value="1"/>
</dbReference>
<evidence type="ECO:0000256" key="2">
    <source>
        <dbReference type="RuleBase" id="RU000411"/>
    </source>
</evidence>
<evidence type="ECO:0000256" key="1">
    <source>
        <dbReference type="ARBA" id="ARBA00009500"/>
    </source>
</evidence>
<dbReference type="CDD" id="cd00172">
    <property type="entry name" value="serpin"/>
    <property type="match status" value="1"/>
</dbReference>
<dbReference type="PROSITE" id="PS00284">
    <property type="entry name" value="SERPIN"/>
    <property type="match status" value="1"/>
</dbReference>
<dbReference type="InterPro" id="IPR000215">
    <property type="entry name" value="Serpin_fam"/>
</dbReference>
<dbReference type="SUPFAM" id="SSF56574">
    <property type="entry name" value="Serpins"/>
    <property type="match status" value="1"/>
</dbReference>
<comment type="similarity">
    <text evidence="1 2">Belongs to the serpin family.</text>
</comment>
<evidence type="ECO:0000259" key="3">
    <source>
        <dbReference type="SMART" id="SM00093"/>
    </source>
</evidence>
<dbReference type="PANTHER" id="PTHR11461">
    <property type="entry name" value="SERINE PROTEASE INHIBITOR, SERPIN"/>
    <property type="match status" value="1"/>
</dbReference>
<dbReference type="InterPro" id="IPR023796">
    <property type="entry name" value="Serpin_dom"/>
</dbReference>